<keyword evidence="2" id="KW-1185">Reference proteome</keyword>
<dbReference type="Proteomes" id="UP000325081">
    <property type="component" value="Unassembled WGS sequence"/>
</dbReference>
<dbReference type="EMBL" id="BKCP01011959">
    <property type="protein sequence ID" value="GER55598.1"/>
    <property type="molecule type" value="Genomic_DNA"/>
</dbReference>
<dbReference type="AlphaFoldDB" id="A0A5A7RDW3"/>
<comment type="caution">
    <text evidence="1">The sequence shown here is derived from an EMBL/GenBank/DDBJ whole genome shotgun (WGS) entry which is preliminary data.</text>
</comment>
<protein>
    <submittedName>
        <fullName evidence="1">Calcium-binding EF hand family protein</fullName>
    </submittedName>
</protein>
<evidence type="ECO:0000313" key="1">
    <source>
        <dbReference type="EMBL" id="GER55598.1"/>
    </source>
</evidence>
<evidence type="ECO:0000313" key="2">
    <source>
        <dbReference type="Proteomes" id="UP000325081"/>
    </source>
</evidence>
<name>A0A5A7RDW3_STRAF</name>
<sequence length="136" mass="14785">MLWSYLETYSDGGEDMVGDGGGRQWRVLWSTAGGSVVAAELVEGWQRRRTLTRRKAVGGGGGGRRSPARVMVPPYSAEPHHRHTAPSLVIQNGTDDPLAAVRSSFGLMDVTGGCPLVLLSRQGLVDVELRLWIEDR</sequence>
<proteinExistence type="predicted"/>
<reference evidence="2" key="1">
    <citation type="journal article" date="2019" name="Curr. Biol.">
        <title>Genome Sequence of Striga asiatica Provides Insight into the Evolution of Plant Parasitism.</title>
        <authorList>
            <person name="Yoshida S."/>
            <person name="Kim S."/>
            <person name="Wafula E.K."/>
            <person name="Tanskanen J."/>
            <person name="Kim Y.M."/>
            <person name="Honaas L."/>
            <person name="Yang Z."/>
            <person name="Spallek T."/>
            <person name="Conn C.E."/>
            <person name="Ichihashi Y."/>
            <person name="Cheong K."/>
            <person name="Cui S."/>
            <person name="Der J.P."/>
            <person name="Gundlach H."/>
            <person name="Jiao Y."/>
            <person name="Hori C."/>
            <person name="Ishida J.K."/>
            <person name="Kasahara H."/>
            <person name="Kiba T."/>
            <person name="Kim M.S."/>
            <person name="Koo N."/>
            <person name="Laohavisit A."/>
            <person name="Lee Y.H."/>
            <person name="Lumba S."/>
            <person name="McCourt P."/>
            <person name="Mortimer J.C."/>
            <person name="Mutuku J.M."/>
            <person name="Nomura T."/>
            <person name="Sasaki-Sekimoto Y."/>
            <person name="Seto Y."/>
            <person name="Wang Y."/>
            <person name="Wakatake T."/>
            <person name="Sakakibara H."/>
            <person name="Demura T."/>
            <person name="Yamaguchi S."/>
            <person name="Yoneyama K."/>
            <person name="Manabe R.I."/>
            <person name="Nelson D.C."/>
            <person name="Schulman A.H."/>
            <person name="Timko M.P."/>
            <person name="dePamphilis C.W."/>
            <person name="Choi D."/>
            <person name="Shirasu K."/>
        </authorList>
    </citation>
    <scope>NUCLEOTIDE SEQUENCE [LARGE SCALE GENOMIC DNA]</scope>
    <source>
        <strain evidence="2">cv. UVA1</strain>
    </source>
</reference>
<accession>A0A5A7RDW3</accession>
<gene>
    <name evidence="1" type="ORF">STAS_33273</name>
</gene>
<organism evidence="1 2">
    <name type="scientific">Striga asiatica</name>
    <name type="common">Asiatic witchweed</name>
    <name type="synonym">Buchnera asiatica</name>
    <dbReference type="NCBI Taxonomy" id="4170"/>
    <lineage>
        <taxon>Eukaryota</taxon>
        <taxon>Viridiplantae</taxon>
        <taxon>Streptophyta</taxon>
        <taxon>Embryophyta</taxon>
        <taxon>Tracheophyta</taxon>
        <taxon>Spermatophyta</taxon>
        <taxon>Magnoliopsida</taxon>
        <taxon>eudicotyledons</taxon>
        <taxon>Gunneridae</taxon>
        <taxon>Pentapetalae</taxon>
        <taxon>asterids</taxon>
        <taxon>lamiids</taxon>
        <taxon>Lamiales</taxon>
        <taxon>Orobanchaceae</taxon>
        <taxon>Buchnereae</taxon>
        <taxon>Striga</taxon>
    </lineage>
</organism>